<dbReference type="Proteomes" id="UP000472755">
    <property type="component" value="Unassembled WGS sequence"/>
</dbReference>
<comment type="caution">
    <text evidence="1">The sequence shown here is derived from an EMBL/GenBank/DDBJ whole genome shotgun (WGS) entry which is preliminary data.</text>
</comment>
<dbReference type="EMBL" id="WMZU01000005">
    <property type="protein sequence ID" value="MTS26676.1"/>
    <property type="molecule type" value="Genomic_DNA"/>
</dbReference>
<gene>
    <name evidence="1" type="ORF">GMD59_05170</name>
</gene>
<organism evidence="1 2">
    <name type="scientific">Ruthenibacterium lactatiformans</name>
    <dbReference type="NCBI Taxonomy" id="1550024"/>
    <lineage>
        <taxon>Bacteria</taxon>
        <taxon>Bacillati</taxon>
        <taxon>Bacillota</taxon>
        <taxon>Clostridia</taxon>
        <taxon>Eubacteriales</taxon>
        <taxon>Oscillospiraceae</taxon>
        <taxon>Ruthenibacterium</taxon>
    </lineage>
</organism>
<protein>
    <submittedName>
        <fullName evidence="1">Uncharacterized protein</fullName>
    </submittedName>
</protein>
<proteinExistence type="predicted"/>
<evidence type="ECO:0000313" key="2">
    <source>
        <dbReference type="Proteomes" id="UP000472755"/>
    </source>
</evidence>
<dbReference type="AlphaFoldDB" id="A0A6L6LPP0"/>
<evidence type="ECO:0000313" key="1">
    <source>
        <dbReference type="EMBL" id="MTS26676.1"/>
    </source>
</evidence>
<name>A0A6L6LPP0_9FIRM</name>
<reference evidence="1 2" key="1">
    <citation type="journal article" date="2019" name="Nat. Med.">
        <title>A library of human gut bacterial isolates paired with longitudinal multiomics data enables mechanistic microbiome research.</title>
        <authorList>
            <person name="Poyet M."/>
            <person name="Groussin M."/>
            <person name="Gibbons S.M."/>
            <person name="Avila-Pacheco J."/>
            <person name="Jiang X."/>
            <person name="Kearney S.M."/>
            <person name="Perrotta A.R."/>
            <person name="Berdy B."/>
            <person name="Zhao S."/>
            <person name="Lieberman T.D."/>
            <person name="Swanson P.K."/>
            <person name="Smith M."/>
            <person name="Roesemann S."/>
            <person name="Alexander J.E."/>
            <person name="Rich S.A."/>
            <person name="Livny J."/>
            <person name="Vlamakis H."/>
            <person name="Clish C."/>
            <person name="Bullock K."/>
            <person name="Deik A."/>
            <person name="Scott J."/>
            <person name="Pierce K.A."/>
            <person name="Xavier R.J."/>
            <person name="Alm E.J."/>
        </authorList>
    </citation>
    <scope>NUCLEOTIDE SEQUENCE [LARGE SCALE GENOMIC DNA]</scope>
    <source>
        <strain evidence="1 2">BIOML-A4</strain>
    </source>
</reference>
<sequence>MESDIDLMLSTKWVSSIKQSALPGTDPSAEQRSQVRTFNYALCVDAGRWIHRQLCEKTPQRRITEQNQDTKALQACIHAEAYL</sequence>
<accession>A0A6L6LPP0</accession>